<reference evidence="2 3" key="1">
    <citation type="submission" date="2020-08" db="EMBL/GenBank/DDBJ databases">
        <title>Genomic Encyclopedia of Type Strains, Phase IV (KMG-IV): sequencing the most valuable type-strain genomes for metagenomic binning, comparative biology and taxonomic classification.</title>
        <authorList>
            <person name="Goeker M."/>
        </authorList>
    </citation>
    <scope>NUCLEOTIDE SEQUENCE [LARGE SCALE GENOMIC DNA]</scope>
    <source>
        <strain evidence="2 3">YIM 65646</strain>
    </source>
</reference>
<dbReference type="EMBL" id="JACHGT010000014">
    <property type="protein sequence ID" value="MBB6037960.1"/>
    <property type="molecule type" value="Genomic_DNA"/>
</dbReference>
<keyword evidence="1" id="KW-0812">Transmembrane</keyword>
<feature type="transmembrane region" description="Helical" evidence="1">
    <location>
        <begin position="28"/>
        <end position="48"/>
    </location>
</feature>
<keyword evidence="1" id="KW-0472">Membrane</keyword>
<organism evidence="2 3">
    <name type="scientific">Phytomonospora endophytica</name>
    <dbReference type="NCBI Taxonomy" id="714109"/>
    <lineage>
        <taxon>Bacteria</taxon>
        <taxon>Bacillati</taxon>
        <taxon>Actinomycetota</taxon>
        <taxon>Actinomycetes</taxon>
        <taxon>Micromonosporales</taxon>
        <taxon>Micromonosporaceae</taxon>
        <taxon>Phytomonospora</taxon>
    </lineage>
</organism>
<feature type="transmembrane region" description="Helical" evidence="1">
    <location>
        <begin position="376"/>
        <end position="398"/>
    </location>
</feature>
<keyword evidence="1" id="KW-1133">Transmembrane helix</keyword>
<gene>
    <name evidence="2" type="ORF">HNR73_005840</name>
</gene>
<evidence type="ECO:0000313" key="3">
    <source>
        <dbReference type="Proteomes" id="UP000548476"/>
    </source>
</evidence>
<feature type="transmembrane region" description="Helical" evidence="1">
    <location>
        <begin position="405"/>
        <end position="427"/>
    </location>
</feature>
<dbReference type="RefSeq" id="WP_239122249.1">
    <property type="nucleotide sequence ID" value="NZ_BONT01000066.1"/>
</dbReference>
<dbReference type="AlphaFoldDB" id="A0A841G1C1"/>
<evidence type="ECO:0000313" key="2">
    <source>
        <dbReference type="EMBL" id="MBB6037960.1"/>
    </source>
</evidence>
<name>A0A841G1C1_9ACTN</name>
<sequence>MIASRSGRDGFLPVLRAEWTKFRTVRGWVAAMSAAALMMVLVALLAGMSGGPRNGSPVPIGPGGEAVTDSFYLAHRTLSGDGGITVAVASLETVLPSGPGGMEPGVVPWAKAGIIFKRSTDQGSSYVAIMVTPGHGVRMQYDYTGDIAGPASPTAAPRWLRLERSGDAVTGYASADGTRWTEVATVRPRDLGGTVHGGLFVASPASVDGPGTLPSVSTADFTGLGVHGGWSAADWTGTQIGPDSPTFAGYPPPASGAFTDDGGRLTLTGSGDIAPATREILATGGTLRDILTGTFPALVAVMVVGTLFITTEYRQNLIHVTLTADPGRGRTLAAKAIVLAVAAFATGLTGALAGGLLGTWLAEAGGVYVFPVPLSAALRVALGTAALLAAASVLALAAGAILRRGAAAVTAVFAVVVLPYLLIAVPFTPSAVSNAVARMTPGAAFAVQQTLTPYDQVDSVYTPYTGYYPLEPWAGLAVLAVYAAAGLTAAAVLLRRRDA</sequence>
<feature type="transmembrane region" description="Helical" evidence="1">
    <location>
        <begin position="332"/>
        <end position="356"/>
    </location>
</feature>
<proteinExistence type="predicted"/>
<dbReference type="Gene3D" id="2.60.120.200">
    <property type="match status" value="1"/>
</dbReference>
<protein>
    <recommendedName>
        <fullName evidence="4">ABC transporter permease</fullName>
    </recommendedName>
</protein>
<dbReference type="Proteomes" id="UP000548476">
    <property type="component" value="Unassembled WGS sequence"/>
</dbReference>
<feature type="transmembrane region" description="Helical" evidence="1">
    <location>
        <begin position="473"/>
        <end position="494"/>
    </location>
</feature>
<feature type="transmembrane region" description="Helical" evidence="1">
    <location>
        <begin position="290"/>
        <end position="311"/>
    </location>
</feature>
<comment type="caution">
    <text evidence="2">The sequence shown here is derived from an EMBL/GenBank/DDBJ whole genome shotgun (WGS) entry which is preliminary data.</text>
</comment>
<evidence type="ECO:0008006" key="4">
    <source>
        <dbReference type="Google" id="ProtNLM"/>
    </source>
</evidence>
<accession>A0A841G1C1</accession>
<evidence type="ECO:0000256" key="1">
    <source>
        <dbReference type="SAM" id="Phobius"/>
    </source>
</evidence>
<keyword evidence="3" id="KW-1185">Reference proteome</keyword>